<feature type="domain" description="Methyltransferase" evidence="1">
    <location>
        <begin position="67"/>
        <end position="152"/>
    </location>
</feature>
<proteinExistence type="predicted"/>
<accession>A0AAN1XX13</accession>
<sequence length="201" mass="21876">MSGRRAGQRFDAVHGVTTEALVFLGELDPDAIGPSLAHATHYEPTPVLEAERLIAASPLAPQRATFVDVGAGMGRVVMLAARLPFRAVIGVEISPALVEIARENLATSRDPLRVAADVRVTRGDAATYRFPRGDLVVYLYNPFTAPVLDAMLVNLRAAGEDREIVLLYHTALEHETIVATESFEIVNDLGFALVYRLTRSR</sequence>
<dbReference type="RefSeq" id="WP_317994574.1">
    <property type="nucleotide sequence ID" value="NZ_AP025523.1"/>
</dbReference>
<dbReference type="AlphaFoldDB" id="A0AAN1XX13"/>
<dbReference type="Gene3D" id="3.40.50.150">
    <property type="entry name" value="Vaccinia Virus protein VP39"/>
    <property type="match status" value="1"/>
</dbReference>
<organism evidence="2 3">
    <name type="scientific">Vulcanimicrobium alpinum</name>
    <dbReference type="NCBI Taxonomy" id="3016050"/>
    <lineage>
        <taxon>Bacteria</taxon>
        <taxon>Bacillati</taxon>
        <taxon>Vulcanimicrobiota</taxon>
        <taxon>Vulcanimicrobiia</taxon>
        <taxon>Vulcanimicrobiales</taxon>
        <taxon>Vulcanimicrobiaceae</taxon>
        <taxon>Vulcanimicrobium</taxon>
    </lineage>
</organism>
<reference evidence="2 3" key="1">
    <citation type="journal article" date="2022" name="ISME Commun">
        <title>Vulcanimicrobium alpinus gen. nov. sp. nov., the first cultivated representative of the candidate phylum 'Eremiobacterota', is a metabolically versatile aerobic anoxygenic phototroph.</title>
        <authorList>
            <person name="Yabe S."/>
            <person name="Muto K."/>
            <person name="Abe K."/>
            <person name="Yokota A."/>
            <person name="Staudigel H."/>
            <person name="Tebo B.M."/>
        </authorList>
    </citation>
    <scope>NUCLEOTIDE SEQUENCE [LARGE SCALE GENOMIC DNA]</scope>
    <source>
        <strain evidence="2 3">WC8-2</strain>
    </source>
</reference>
<gene>
    <name evidence="2" type="ORF">WPS_22240</name>
</gene>
<name>A0AAN1XX13_UNVUL</name>
<dbReference type="Pfam" id="PF13649">
    <property type="entry name" value="Methyltransf_25"/>
    <property type="match status" value="1"/>
</dbReference>
<keyword evidence="3" id="KW-1185">Reference proteome</keyword>
<dbReference type="KEGG" id="vab:WPS_22240"/>
<evidence type="ECO:0000313" key="3">
    <source>
        <dbReference type="Proteomes" id="UP001317532"/>
    </source>
</evidence>
<protein>
    <recommendedName>
        <fullName evidence="1">Methyltransferase domain-containing protein</fullName>
    </recommendedName>
</protein>
<evidence type="ECO:0000259" key="1">
    <source>
        <dbReference type="Pfam" id="PF13649"/>
    </source>
</evidence>
<dbReference type="Proteomes" id="UP001317532">
    <property type="component" value="Chromosome"/>
</dbReference>
<dbReference type="SUPFAM" id="SSF53335">
    <property type="entry name" value="S-adenosyl-L-methionine-dependent methyltransferases"/>
    <property type="match status" value="1"/>
</dbReference>
<dbReference type="InterPro" id="IPR041698">
    <property type="entry name" value="Methyltransf_25"/>
</dbReference>
<evidence type="ECO:0000313" key="2">
    <source>
        <dbReference type="EMBL" id="BDE06948.1"/>
    </source>
</evidence>
<dbReference type="InterPro" id="IPR029063">
    <property type="entry name" value="SAM-dependent_MTases_sf"/>
</dbReference>
<dbReference type="EMBL" id="AP025523">
    <property type="protein sequence ID" value="BDE06948.1"/>
    <property type="molecule type" value="Genomic_DNA"/>
</dbReference>
<dbReference type="CDD" id="cd02440">
    <property type="entry name" value="AdoMet_MTases"/>
    <property type="match status" value="1"/>
</dbReference>